<feature type="transmembrane region" description="Helical" evidence="1">
    <location>
        <begin position="263"/>
        <end position="281"/>
    </location>
</feature>
<accession>A0A417Z576</accession>
<sequence length="349" mass="35570">MACLVGDHRDVGAISSQTRHVHRGDAMTRERRASSEALALAAAFVGGACLSLQARFNGTLGEPLSEPLVAAIWSFGSGLALLVLALAVPSLRQGATRLVLSIRAGRLRWWECLGGVLGGAFVAVQTSAVALLGVAVFIVASVGGRALGGLLADHVGAGPKGRTPITPARALAGAFAVVGVGITVSGQHVPGGIAILPALAVIIAGVMTQFQQGLNGRVSARAGSSYATTLQNFLVGVIALVVFAGARVLLGFTQWQWPHDAPWWAWLGAPLGIAFIGLSAWATEHISVLVLGLMGIMGQLVAALVIDLLDPVAREGVDVRTVVGMVVTAAAAAVAARSGGRRATSDARS</sequence>
<dbReference type="InterPro" id="IPR006750">
    <property type="entry name" value="YdcZ"/>
</dbReference>
<keyword evidence="1" id="KW-1133">Transmembrane helix</keyword>
<protein>
    <submittedName>
        <fullName evidence="2">DMT family transporter</fullName>
    </submittedName>
</protein>
<dbReference type="PANTHER" id="PTHR34821:SF2">
    <property type="entry name" value="INNER MEMBRANE PROTEIN YDCZ"/>
    <property type="match status" value="1"/>
</dbReference>
<dbReference type="Proteomes" id="UP000285376">
    <property type="component" value="Unassembled WGS sequence"/>
</dbReference>
<dbReference type="GO" id="GO:0005886">
    <property type="term" value="C:plasma membrane"/>
    <property type="evidence" value="ECO:0007669"/>
    <property type="project" value="TreeGrafter"/>
</dbReference>
<name>A0A417Z576_9MICO</name>
<feature type="transmembrane region" description="Helical" evidence="1">
    <location>
        <begin position="288"/>
        <end position="309"/>
    </location>
</feature>
<organism evidence="2 3">
    <name type="scientific">Dermacoccus abyssi</name>
    <dbReference type="NCBI Taxonomy" id="322596"/>
    <lineage>
        <taxon>Bacteria</taxon>
        <taxon>Bacillati</taxon>
        <taxon>Actinomycetota</taxon>
        <taxon>Actinomycetes</taxon>
        <taxon>Micrococcales</taxon>
        <taxon>Dermacoccaceae</taxon>
        <taxon>Dermacoccus</taxon>
    </lineage>
</organism>
<reference evidence="2 3" key="1">
    <citation type="submission" date="2018-08" db="EMBL/GenBank/DDBJ databases">
        <title>Whole genome sequence analysis of Dermacoccus abyssi bacteria isolated from Deep Mariana trench Micromonospora spp reveals genes involved in the environmental adaptation and production of secondary metabolites.</title>
        <authorList>
            <person name="Abdel-Mageed W.M."/>
            <person name="Lehri B."/>
            <person name="Nouioui I."/>
            <person name="Goodfellow I."/>
            <person name="Jaspars M."/>
            <person name="Karlyshev A."/>
        </authorList>
    </citation>
    <scope>NUCLEOTIDE SEQUENCE [LARGE SCALE GENOMIC DNA]</scope>
    <source>
        <strain evidence="2 3">MT1.1</strain>
    </source>
</reference>
<feature type="transmembrane region" description="Helical" evidence="1">
    <location>
        <begin position="68"/>
        <end position="88"/>
    </location>
</feature>
<evidence type="ECO:0000313" key="3">
    <source>
        <dbReference type="Proteomes" id="UP000285376"/>
    </source>
</evidence>
<feature type="transmembrane region" description="Helical" evidence="1">
    <location>
        <begin position="192"/>
        <end position="211"/>
    </location>
</feature>
<feature type="transmembrane region" description="Helical" evidence="1">
    <location>
        <begin position="109"/>
        <end position="128"/>
    </location>
</feature>
<gene>
    <name evidence="2" type="ORF">D1832_07700</name>
</gene>
<keyword evidence="1" id="KW-0812">Transmembrane</keyword>
<feature type="transmembrane region" description="Helical" evidence="1">
    <location>
        <begin position="37"/>
        <end position="56"/>
    </location>
</feature>
<comment type="caution">
    <text evidence="2">The sequence shown here is derived from an EMBL/GenBank/DDBJ whole genome shotgun (WGS) entry which is preliminary data.</text>
</comment>
<feature type="transmembrane region" description="Helical" evidence="1">
    <location>
        <begin position="321"/>
        <end position="340"/>
    </location>
</feature>
<dbReference type="AlphaFoldDB" id="A0A417Z576"/>
<keyword evidence="1" id="KW-0472">Membrane</keyword>
<dbReference type="PANTHER" id="PTHR34821">
    <property type="entry name" value="INNER MEMBRANE PROTEIN YDCZ"/>
    <property type="match status" value="1"/>
</dbReference>
<evidence type="ECO:0000256" key="1">
    <source>
        <dbReference type="SAM" id="Phobius"/>
    </source>
</evidence>
<dbReference type="Pfam" id="PF04657">
    <property type="entry name" value="DMT_YdcZ"/>
    <property type="match status" value="2"/>
</dbReference>
<evidence type="ECO:0000313" key="2">
    <source>
        <dbReference type="EMBL" id="RHW45876.1"/>
    </source>
</evidence>
<dbReference type="EMBL" id="QWLM01000007">
    <property type="protein sequence ID" value="RHW45876.1"/>
    <property type="molecule type" value="Genomic_DNA"/>
</dbReference>
<feature type="transmembrane region" description="Helical" evidence="1">
    <location>
        <begin position="232"/>
        <end position="257"/>
    </location>
</feature>
<proteinExistence type="predicted"/>